<dbReference type="RefSeq" id="XP_022253315.1">
    <property type="nucleotide sequence ID" value="XM_022397607.1"/>
</dbReference>
<feature type="compositionally biased region" description="Basic and acidic residues" evidence="8">
    <location>
        <begin position="1269"/>
        <end position="1280"/>
    </location>
</feature>
<dbReference type="InterPro" id="IPR041491">
    <property type="entry name" value="TRPM_SLOG"/>
</dbReference>
<dbReference type="RefSeq" id="XP_022253320.1">
    <property type="nucleotide sequence ID" value="XM_022397612.1"/>
</dbReference>
<keyword evidence="6 9" id="KW-0472">Membrane</keyword>
<dbReference type="PANTHER" id="PTHR13800">
    <property type="entry name" value="TRANSIENT RECEPTOR POTENTIAL CATION CHANNEL, SUBFAMILY M, MEMBER 6"/>
    <property type="match status" value="1"/>
</dbReference>
<evidence type="ECO:0000256" key="7">
    <source>
        <dbReference type="ARBA" id="ARBA00023303"/>
    </source>
</evidence>
<feature type="compositionally biased region" description="Low complexity" evidence="8">
    <location>
        <begin position="1348"/>
        <end position="1363"/>
    </location>
</feature>
<evidence type="ECO:0000256" key="5">
    <source>
        <dbReference type="ARBA" id="ARBA00023065"/>
    </source>
</evidence>
<feature type="compositionally biased region" description="Polar residues" evidence="8">
    <location>
        <begin position="1569"/>
        <end position="1579"/>
    </location>
</feature>
<feature type="transmembrane region" description="Helical" evidence="9">
    <location>
        <begin position="1102"/>
        <end position="1121"/>
    </location>
</feature>
<gene>
    <name evidence="15 16 17" type="primary">LOC106468560</name>
</gene>
<dbReference type="InterPro" id="IPR005821">
    <property type="entry name" value="Ion_trans_dom"/>
</dbReference>
<feature type="region of interest" description="Disordered" evidence="8">
    <location>
        <begin position="1328"/>
        <end position="1374"/>
    </location>
</feature>
<organism evidence="14 16">
    <name type="scientific">Limulus polyphemus</name>
    <name type="common">Atlantic horseshoe crab</name>
    <dbReference type="NCBI Taxonomy" id="6850"/>
    <lineage>
        <taxon>Eukaryota</taxon>
        <taxon>Metazoa</taxon>
        <taxon>Ecdysozoa</taxon>
        <taxon>Arthropoda</taxon>
        <taxon>Chelicerata</taxon>
        <taxon>Merostomata</taxon>
        <taxon>Xiphosura</taxon>
        <taxon>Limulidae</taxon>
        <taxon>Limulus</taxon>
    </lineage>
</organism>
<feature type="compositionally biased region" description="Polar residues" evidence="8">
    <location>
        <begin position="1588"/>
        <end position="1598"/>
    </location>
</feature>
<keyword evidence="14" id="KW-1185">Reference proteome</keyword>
<protein>
    <submittedName>
        <fullName evidence="15 16">Transient receptor potential cation channel trpm-like isoform X1</fullName>
    </submittedName>
</protein>
<evidence type="ECO:0000313" key="17">
    <source>
        <dbReference type="RefSeq" id="XP_022253324.1"/>
    </source>
</evidence>
<feature type="domain" description="TRPM-like" evidence="13">
    <location>
        <begin position="417"/>
        <end position="682"/>
    </location>
</feature>
<keyword evidence="5" id="KW-0406">Ion transport</keyword>
<dbReference type="Pfam" id="PF18139">
    <property type="entry name" value="LSDAT_euk"/>
    <property type="match status" value="1"/>
</dbReference>
<feature type="region of interest" description="Disordered" evidence="8">
    <location>
        <begin position="1543"/>
        <end position="1628"/>
    </location>
</feature>
<feature type="domain" description="TRPM SLOG" evidence="12">
    <location>
        <begin position="93"/>
        <end position="362"/>
    </location>
</feature>
<proteinExistence type="predicted"/>
<keyword evidence="4 9" id="KW-1133">Transmembrane helix</keyword>
<dbReference type="InterPro" id="IPR050927">
    <property type="entry name" value="TRPM"/>
</dbReference>
<feature type="domain" description="Ion transport" evidence="10">
    <location>
        <begin position="850"/>
        <end position="1080"/>
    </location>
</feature>
<evidence type="ECO:0000256" key="2">
    <source>
        <dbReference type="ARBA" id="ARBA00022448"/>
    </source>
</evidence>
<dbReference type="PANTHER" id="PTHR13800:SF1">
    <property type="entry name" value="TRANSIENT RECEPTOR POTENTIAL CATION CHANNEL TRPM"/>
    <property type="match status" value="1"/>
</dbReference>
<evidence type="ECO:0000259" key="10">
    <source>
        <dbReference type="Pfam" id="PF00520"/>
    </source>
</evidence>
<dbReference type="InterPro" id="IPR057366">
    <property type="entry name" value="TRPM-like"/>
</dbReference>
<keyword evidence="2" id="KW-0813">Transport</keyword>
<dbReference type="GeneID" id="106468560"/>
<keyword evidence="7" id="KW-0407">Ion channel</keyword>
<dbReference type="InterPro" id="IPR037162">
    <property type="entry name" value="TRPM_tetra_sf"/>
</dbReference>
<feature type="region of interest" description="Disordered" evidence="8">
    <location>
        <begin position="733"/>
        <end position="768"/>
    </location>
</feature>
<evidence type="ECO:0000259" key="12">
    <source>
        <dbReference type="Pfam" id="PF18139"/>
    </source>
</evidence>
<feature type="region of interest" description="Disordered" evidence="8">
    <location>
        <begin position="1269"/>
        <end position="1309"/>
    </location>
</feature>
<evidence type="ECO:0000256" key="3">
    <source>
        <dbReference type="ARBA" id="ARBA00022692"/>
    </source>
</evidence>
<sequence>MTQTTSWIEANFHKRECIKYIPSGKDNSRCGCGQTLQSHTIQASYSTGAQSLYSATSAVSSGDHWASSRHTQTYPTDAFGIIEFQGSPHPLKAQYVRLSYDTRPELVLQLLTREWQLELPKLLISVHGGKANFELQPKLKRVLRKGFVKAAKTTGAWIFTAGTNTGVMRHVGEALLNERTPRLRGRVVTIGIAPWGIIENRKKLIGKNVVVPYHSISSPKSRLAVLNNHHSYFILVDNGSVGKYGAEIALRKKLEKYISKQKIYARSDMRSCGVPVVCVVVEGGLNTIRSVLEYVTDTPPVPVVVCDGSGRAADLLAFTQKYIHDDEMMIDNMKDQLIATIEKTFQLNKDQAEQVYKELVSCVRRKDLITVFRMGEGPCRELDQAILTALLKGHHLPPPDQLSLALTWNRADIARSEIFVYGQEWPPGSLEIAMMDALVLDRVDFVKLLQENGVTMQKFLTIPRLEELYNTKYGPTNTLQYLVRDVKKNIPHEYRYTLYDIGLVIEKLMGGAYRSSYCRRKFRLLYNNVMKKVSTCPILSHTMAFQYQGTTNLGDSYSYNNFLFKYPFNELIIWAVLTKRHQMALYMWQNGEEALVKAITAYKLNTEMAREAAEDDMEGDIYEELKAYAKDFETRALDLLDYCYRQDNDITLQLLTYELQNWSEQTCLGMAVNAKHSSFLAHTASQMLLADLWMGGLRTRKNTNLKVILGLLFPLTILTLDFKTKEELQLMPQTEEEHMLNKEEDEESESDTTSHEERPPLGNPYNMETSRRKFTSLTSLAAHTVPRCSSNVRFAILENGKYNVESLPNGDLSGHTVKTKKRPLKLGKKIYEFYAAPITKFWGHTIAYGVFMCFYTYVVLVRMQPTPSWQELYVIAYLCTLGVEKIREIVCSEPVKLAQKISVWLEKKWNPCDLALILCFLVGMALRLHPPTHEEGRVIYSMDIMYWYIRSLDFLSVNKYLGPYVTMIGKMVMNMIYFVVLLLVVLMSYGVARQSILYPYEEPSWRLARNIFHMPYWMLYGEVYADSIDPECGDGEGMFPCRTGMWLNPAIMAIYLLIANILLVNLLIAVFNNIFFEVNAISQQVWKYQRFRVVMEYEQKPVLPPPLIILSHILLLLKFCFRRWRGLRENFDHGLKLFLDEDEVEKINDFEEECVEGYFREKERKQQMSTDEQVRSTAERVEVISQKVEDIIQREKESCSSIKSLDFRLTRLLELAEQTSTSLSVIHRFMATQMDEAETPQQAHPGRKLLGEVESEALNQCITTNIEDDHVSYHPTKTEKSQTVTRQDTEKSESPSKISNGETDEDSSSISLVSPFIEVGNKTTSKNSLLQRRIQTPQIAGSRLTRQSSVPASVSDSAPSPDDTLGELSERPVTRSNRLLRRGLSFSLSEVEEQASHISVSPQTSIKFARSTSSGSQRRFDQDPVIYVLPASPHPPLAATRGEYTSITDDLENAACFTNLLHPSHNSLSRSTITTSSQAQAVETEILQGAEAEDYFLMEGLIQRRLHRDSENLTVSLEELCSIQTDSDSEVSNNFHMERQGISAPAKLSSQGSTHNQTLSGEIRRRSESCGSANGLMSETRNEKSKKWSSSGHVNHSSTDTEEQKPKRSESYGGICFLSHGFPNETSC</sequence>
<accession>A0ABM1TBR4</accession>
<evidence type="ECO:0000313" key="15">
    <source>
        <dbReference type="RefSeq" id="XP_022253315.1"/>
    </source>
</evidence>
<evidence type="ECO:0000256" key="1">
    <source>
        <dbReference type="ARBA" id="ARBA00004141"/>
    </source>
</evidence>
<evidence type="ECO:0000259" key="13">
    <source>
        <dbReference type="Pfam" id="PF25508"/>
    </source>
</evidence>
<evidence type="ECO:0000259" key="11">
    <source>
        <dbReference type="Pfam" id="PF16519"/>
    </source>
</evidence>
<evidence type="ECO:0000313" key="14">
    <source>
        <dbReference type="Proteomes" id="UP000694941"/>
    </source>
</evidence>
<feature type="compositionally biased region" description="Polar residues" evidence="8">
    <location>
        <begin position="1328"/>
        <end position="1347"/>
    </location>
</feature>
<name>A0ABM1TBR4_LIMPO</name>
<dbReference type="Pfam" id="PF25508">
    <property type="entry name" value="TRPM2"/>
    <property type="match status" value="1"/>
</dbReference>
<feature type="transmembrane region" description="Helical" evidence="9">
    <location>
        <begin position="841"/>
        <end position="860"/>
    </location>
</feature>
<dbReference type="RefSeq" id="XP_022253324.1">
    <property type="nucleotide sequence ID" value="XM_022397616.1"/>
</dbReference>
<evidence type="ECO:0000256" key="6">
    <source>
        <dbReference type="ARBA" id="ARBA00023136"/>
    </source>
</evidence>
<evidence type="ECO:0000256" key="4">
    <source>
        <dbReference type="ARBA" id="ARBA00022989"/>
    </source>
</evidence>
<feature type="transmembrane region" description="Helical" evidence="9">
    <location>
        <begin position="1052"/>
        <end position="1076"/>
    </location>
</feature>
<dbReference type="InterPro" id="IPR032415">
    <property type="entry name" value="TRPM_tetra"/>
</dbReference>
<evidence type="ECO:0000313" key="16">
    <source>
        <dbReference type="RefSeq" id="XP_022253320.1"/>
    </source>
</evidence>
<dbReference type="Pfam" id="PF00520">
    <property type="entry name" value="Ion_trans"/>
    <property type="match status" value="1"/>
</dbReference>
<dbReference type="Pfam" id="PF16519">
    <property type="entry name" value="TRPM_tetra"/>
    <property type="match status" value="1"/>
</dbReference>
<dbReference type="Gene3D" id="1.20.5.1010">
    <property type="entry name" value="TRPM, tetramerisation domain"/>
    <property type="match status" value="1"/>
</dbReference>
<feature type="transmembrane region" description="Helical" evidence="9">
    <location>
        <begin position="971"/>
        <end position="992"/>
    </location>
</feature>
<keyword evidence="3 9" id="KW-0812">Transmembrane</keyword>
<dbReference type="Proteomes" id="UP000694941">
    <property type="component" value="Unplaced"/>
</dbReference>
<feature type="compositionally biased region" description="Polar residues" evidence="8">
    <location>
        <begin position="1548"/>
        <end position="1560"/>
    </location>
</feature>
<comment type="subcellular location">
    <subcellularLocation>
        <location evidence="1">Membrane</location>
        <topology evidence="1">Multi-pass membrane protein</topology>
    </subcellularLocation>
</comment>
<evidence type="ECO:0000256" key="8">
    <source>
        <dbReference type="SAM" id="MobiDB-lite"/>
    </source>
</evidence>
<reference evidence="15 16" key="1">
    <citation type="submission" date="2025-05" db="UniProtKB">
        <authorList>
            <consortium name="RefSeq"/>
        </authorList>
    </citation>
    <scope>IDENTIFICATION</scope>
    <source>
        <tissue evidence="15 16">Muscle</tissue>
    </source>
</reference>
<feature type="domain" description="TRPM tetramerisation" evidence="11">
    <location>
        <begin position="1171"/>
        <end position="1226"/>
    </location>
</feature>
<evidence type="ECO:0000256" key="9">
    <source>
        <dbReference type="SAM" id="Phobius"/>
    </source>
</evidence>